<comment type="caution">
    <text evidence="2">The sequence shown here is derived from an EMBL/GenBank/DDBJ whole genome shotgun (WGS) entry which is preliminary data.</text>
</comment>
<dbReference type="InterPro" id="IPR040256">
    <property type="entry name" value="At4g02000-like"/>
</dbReference>
<dbReference type="PANTHER" id="PTHR31286">
    <property type="entry name" value="GLYCINE-RICH CELL WALL STRUCTURAL PROTEIN 1.8-LIKE"/>
    <property type="match status" value="1"/>
</dbReference>
<feature type="domain" description="Zinc knuckle CX2CX4HX4C" evidence="1">
    <location>
        <begin position="36"/>
        <end position="79"/>
    </location>
</feature>
<evidence type="ECO:0000313" key="2">
    <source>
        <dbReference type="EMBL" id="CAK9185290.1"/>
    </source>
</evidence>
<accession>A0ABC8UW36</accession>
<name>A0ABC8UW36_9AQUA</name>
<proteinExistence type="predicted"/>
<dbReference type="AlphaFoldDB" id="A0ABC8UW36"/>
<evidence type="ECO:0000313" key="3">
    <source>
        <dbReference type="Proteomes" id="UP001642360"/>
    </source>
</evidence>
<dbReference type="Pfam" id="PF14392">
    <property type="entry name" value="zf-CCHC_4"/>
    <property type="match status" value="1"/>
</dbReference>
<sequence length="275" mass="31075">MAIKITSNFKEWKFVEICEELGNGSRFMRLRVDVNITVPFCQGIKLRDRMGETHFALFQYERLPRMCYHCGKAGHTEKHQNEPGSSEIVSLASALTPELGLNQGHPLWDSRCVVRPKIKESHQRDTNVKDRVLDYALIVSDLYEVGLTSDYPTTAHLELLESVENMGYSLKHPKDPTHMEDTCSSGKGSSSSELNDVAIRDLKLASTGKRKWSCKAKPHTLATNWVIQEIKVGGKRRGERSRCSTNFENDNVSCKKVQVSQSTFLNSSSSMMIFD</sequence>
<reference evidence="2 3" key="1">
    <citation type="submission" date="2024-02" db="EMBL/GenBank/DDBJ databases">
        <authorList>
            <person name="Vignale AGUSTIN F."/>
            <person name="Sosa J E."/>
            <person name="Modenutti C."/>
        </authorList>
    </citation>
    <scope>NUCLEOTIDE SEQUENCE [LARGE SCALE GENOMIC DNA]</scope>
</reference>
<dbReference type="Proteomes" id="UP001642360">
    <property type="component" value="Unassembled WGS sequence"/>
</dbReference>
<keyword evidence="3" id="KW-1185">Reference proteome</keyword>
<dbReference type="InterPro" id="IPR025836">
    <property type="entry name" value="Zn_knuckle_CX2CX4HX4C"/>
</dbReference>
<organism evidence="2 3">
    <name type="scientific">Ilex paraguariensis</name>
    <name type="common">yerba mate</name>
    <dbReference type="NCBI Taxonomy" id="185542"/>
    <lineage>
        <taxon>Eukaryota</taxon>
        <taxon>Viridiplantae</taxon>
        <taxon>Streptophyta</taxon>
        <taxon>Embryophyta</taxon>
        <taxon>Tracheophyta</taxon>
        <taxon>Spermatophyta</taxon>
        <taxon>Magnoliopsida</taxon>
        <taxon>eudicotyledons</taxon>
        <taxon>Gunneridae</taxon>
        <taxon>Pentapetalae</taxon>
        <taxon>asterids</taxon>
        <taxon>campanulids</taxon>
        <taxon>Aquifoliales</taxon>
        <taxon>Aquifoliaceae</taxon>
        <taxon>Ilex</taxon>
    </lineage>
</organism>
<dbReference type="PANTHER" id="PTHR31286:SF167">
    <property type="entry name" value="OS09G0268800 PROTEIN"/>
    <property type="match status" value="1"/>
</dbReference>
<evidence type="ECO:0000259" key="1">
    <source>
        <dbReference type="Pfam" id="PF14392"/>
    </source>
</evidence>
<dbReference type="EMBL" id="CAUOFW020009279">
    <property type="protein sequence ID" value="CAK9185290.1"/>
    <property type="molecule type" value="Genomic_DNA"/>
</dbReference>
<protein>
    <recommendedName>
        <fullName evidence="1">Zinc knuckle CX2CX4HX4C domain-containing protein</fullName>
    </recommendedName>
</protein>
<gene>
    <name evidence="2" type="ORF">ILEXP_LOCUS55685</name>
</gene>